<dbReference type="GO" id="GO:0000155">
    <property type="term" value="F:phosphorelay sensor kinase activity"/>
    <property type="evidence" value="ECO:0007669"/>
    <property type="project" value="InterPro"/>
</dbReference>
<sequence>MEESKLRYWENWIMLGGLLLFTFKYLSGITNQLNEDVNFLLLQRVPVDQVNRALEIYNPFLNLILPVTLFVISVYFAWLMIHQYVFPNLNNIGKDKTSLVAFILAVSLLIVGFSIHQSLRFYWTTNSEFNPILFIKRTRKISLVANTSVYLSLILIYEYLSMMFYQLCRRFRQEGNMYNVVINFCFAICSLLFIIILLRPNFFALSMRDLLPYLQFIIIAVCTVYGEMVFFYFIKKSKYIIGSVILVLISALGISLINIYSIGFDATYYSFWTFLGRENELYLLIFLGIIAAGAFAGTLHYLYDKQQKMLLTKVDVQSAELKQLRSQVNPHFLFNALNSMYALALKENADKTASGIQKLGDMMRFMLDQSDYITIQKEIEQLQTYIEIQQLRLDGSIDVELFLEPVSAPLEIAPMLLNPFVENAFKHGISLQSASWIRITLTHDAEHIFFKVHNSLHKDREERDTERNNHGIGLENVKRRLNLLYPNKHQLIIQESDQDFFVSLTLKVV</sequence>
<dbReference type="Pfam" id="PF06580">
    <property type="entry name" value="His_kinase"/>
    <property type="match status" value="1"/>
</dbReference>
<dbReference type="RefSeq" id="WP_013407631.1">
    <property type="nucleotide sequence ID" value="NC_014655.1"/>
</dbReference>
<dbReference type="InterPro" id="IPR050640">
    <property type="entry name" value="Bact_2-comp_sensor_kinase"/>
</dbReference>
<dbReference type="AlphaFoldDB" id="E4RQL4"/>
<dbReference type="Proteomes" id="UP000007435">
    <property type="component" value="Chromosome"/>
</dbReference>
<dbReference type="Gene3D" id="3.30.565.10">
    <property type="entry name" value="Histidine kinase-like ATPase, C-terminal domain"/>
    <property type="match status" value="1"/>
</dbReference>
<keyword evidence="1" id="KW-0472">Membrane</keyword>
<proteinExistence type="predicted"/>
<gene>
    <name evidence="4" type="ordered locus">Lbys_0832</name>
</gene>
<dbReference type="HOGENOM" id="CLU_020473_1_2_10"/>
<evidence type="ECO:0000313" key="5">
    <source>
        <dbReference type="Proteomes" id="UP000007435"/>
    </source>
</evidence>
<dbReference type="GO" id="GO:0016020">
    <property type="term" value="C:membrane"/>
    <property type="evidence" value="ECO:0007669"/>
    <property type="project" value="InterPro"/>
</dbReference>
<dbReference type="PANTHER" id="PTHR34220:SF7">
    <property type="entry name" value="SENSOR HISTIDINE KINASE YPDA"/>
    <property type="match status" value="1"/>
</dbReference>
<dbReference type="InterPro" id="IPR010559">
    <property type="entry name" value="Sig_transdc_His_kin_internal"/>
</dbReference>
<dbReference type="SUPFAM" id="SSF55874">
    <property type="entry name" value="ATPase domain of HSP90 chaperone/DNA topoisomerase II/histidine kinase"/>
    <property type="match status" value="1"/>
</dbReference>
<feature type="domain" description="Sensor histidine kinase NatK-like C-terminal" evidence="3">
    <location>
        <begin position="416"/>
        <end position="506"/>
    </location>
</feature>
<dbReference type="OrthoDB" id="9792992at2"/>
<evidence type="ECO:0000259" key="2">
    <source>
        <dbReference type="Pfam" id="PF06580"/>
    </source>
</evidence>
<protein>
    <submittedName>
        <fullName evidence="4">Signal transduction histidine kinase, LytS</fullName>
    </submittedName>
</protein>
<evidence type="ECO:0000256" key="1">
    <source>
        <dbReference type="SAM" id="Phobius"/>
    </source>
</evidence>
<feature type="domain" description="Signal transduction histidine kinase internal region" evidence="2">
    <location>
        <begin position="319"/>
        <end position="394"/>
    </location>
</feature>
<keyword evidence="5" id="KW-1185">Reference proteome</keyword>
<reference evidence="4 5" key="2">
    <citation type="journal article" date="2011" name="Stand. Genomic Sci.">
        <title>Complete genome sequence of Leadbetterella byssophila type strain (4M15).</title>
        <authorList>
            <person name="Abt B."/>
            <person name="Teshima H."/>
            <person name="Lucas S."/>
            <person name="Lapidus A."/>
            <person name="Del Rio T.G."/>
            <person name="Nolan M."/>
            <person name="Tice H."/>
            <person name="Cheng J.F."/>
            <person name="Pitluck S."/>
            <person name="Liolios K."/>
            <person name="Pagani I."/>
            <person name="Ivanova N."/>
            <person name="Mavromatis K."/>
            <person name="Pati A."/>
            <person name="Tapia R."/>
            <person name="Han C."/>
            <person name="Goodwin L."/>
            <person name="Chen A."/>
            <person name="Palaniappan K."/>
            <person name="Land M."/>
            <person name="Hauser L."/>
            <person name="Chang Y.J."/>
            <person name="Jeffries C.D."/>
            <person name="Rohde M."/>
            <person name="Goker M."/>
            <person name="Tindall B.J."/>
            <person name="Detter J.C."/>
            <person name="Woyke T."/>
            <person name="Bristow J."/>
            <person name="Eisen J.A."/>
            <person name="Markowitz V."/>
            <person name="Hugenholtz P."/>
            <person name="Klenk H.P."/>
            <person name="Kyrpides N.C."/>
        </authorList>
    </citation>
    <scope>NUCLEOTIDE SEQUENCE [LARGE SCALE GENOMIC DNA]</scope>
    <source>
        <strain evidence="5">DSM 17132 / JCM 16389 / KACC 11308 / NBRC 106382 / 4M15</strain>
    </source>
</reference>
<evidence type="ECO:0000313" key="4">
    <source>
        <dbReference type="EMBL" id="ADQ16580.1"/>
    </source>
</evidence>
<feature type="transmembrane region" description="Helical" evidence="1">
    <location>
        <begin position="177"/>
        <end position="198"/>
    </location>
</feature>
<dbReference type="Pfam" id="PF14501">
    <property type="entry name" value="HATPase_c_5"/>
    <property type="match status" value="1"/>
</dbReference>
<feature type="transmembrane region" description="Helical" evidence="1">
    <location>
        <begin position="143"/>
        <end position="165"/>
    </location>
</feature>
<feature type="transmembrane region" description="Helical" evidence="1">
    <location>
        <begin position="99"/>
        <end position="123"/>
    </location>
</feature>
<dbReference type="eggNOG" id="COG2972">
    <property type="taxonomic scope" value="Bacteria"/>
</dbReference>
<keyword evidence="1" id="KW-1133">Transmembrane helix</keyword>
<dbReference type="EMBL" id="CP002305">
    <property type="protein sequence ID" value="ADQ16580.1"/>
    <property type="molecule type" value="Genomic_DNA"/>
</dbReference>
<feature type="transmembrane region" description="Helical" evidence="1">
    <location>
        <begin position="281"/>
        <end position="303"/>
    </location>
</feature>
<dbReference type="PANTHER" id="PTHR34220">
    <property type="entry name" value="SENSOR HISTIDINE KINASE YPDA"/>
    <property type="match status" value="1"/>
</dbReference>
<keyword evidence="4" id="KW-0418">Kinase</keyword>
<feature type="transmembrane region" description="Helical" evidence="1">
    <location>
        <begin position="210"/>
        <end position="233"/>
    </location>
</feature>
<feature type="transmembrane region" description="Helical" evidence="1">
    <location>
        <begin position="12"/>
        <end position="30"/>
    </location>
</feature>
<feature type="transmembrane region" description="Helical" evidence="1">
    <location>
        <begin position="240"/>
        <end position="261"/>
    </location>
</feature>
<dbReference type="InterPro" id="IPR032834">
    <property type="entry name" value="NatK-like_C"/>
</dbReference>
<feature type="transmembrane region" description="Helical" evidence="1">
    <location>
        <begin position="60"/>
        <end position="78"/>
    </location>
</feature>
<keyword evidence="4" id="KW-0808">Transferase</keyword>
<dbReference type="STRING" id="649349.Lbys_0832"/>
<accession>E4RQL4</accession>
<keyword evidence="1" id="KW-0812">Transmembrane</keyword>
<dbReference type="InterPro" id="IPR036890">
    <property type="entry name" value="HATPase_C_sf"/>
</dbReference>
<dbReference type="KEGG" id="lby:Lbys_0832"/>
<evidence type="ECO:0000259" key="3">
    <source>
        <dbReference type="Pfam" id="PF14501"/>
    </source>
</evidence>
<reference key="1">
    <citation type="submission" date="2010-11" db="EMBL/GenBank/DDBJ databases">
        <title>The complete genome of Leadbetterella byssophila DSM 17132.</title>
        <authorList>
            <consortium name="US DOE Joint Genome Institute (JGI-PGF)"/>
            <person name="Lucas S."/>
            <person name="Copeland A."/>
            <person name="Lapidus A."/>
            <person name="Glavina del Rio T."/>
            <person name="Dalin E."/>
            <person name="Tice H."/>
            <person name="Bruce D."/>
            <person name="Goodwin L."/>
            <person name="Pitluck S."/>
            <person name="Kyrpides N."/>
            <person name="Mavromatis K."/>
            <person name="Ivanova N."/>
            <person name="Teshima H."/>
            <person name="Brettin T."/>
            <person name="Detter J.C."/>
            <person name="Han C."/>
            <person name="Tapia R."/>
            <person name="Land M."/>
            <person name="Hauser L."/>
            <person name="Markowitz V."/>
            <person name="Cheng J.-F."/>
            <person name="Hugenholtz P."/>
            <person name="Woyke T."/>
            <person name="Wu D."/>
            <person name="Tindall B."/>
            <person name="Pomrenke H.G."/>
            <person name="Brambilla E."/>
            <person name="Klenk H.-P."/>
            <person name="Eisen J.A."/>
        </authorList>
    </citation>
    <scope>NUCLEOTIDE SEQUENCE [LARGE SCALE GENOMIC DNA]</scope>
    <source>
        <strain>DSM 17132</strain>
    </source>
</reference>
<organism evidence="4 5">
    <name type="scientific">Leadbetterella byssophila (strain DSM 17132 / JCM 16389 / KACC 11308 / NBRC 106382 / 4M15)</name>
    <dbReference type="NCBI Taxonomy" id="649349"/>
    <lineage>
        <taxon>Bacteria</taxon>
        <taxon>Pseudomonadati</taxon>
        <taxon>Bacteroidota</taxon>
        <taxon>Cytophagia</taxon>
        <taxon>Cytophagales</taxon>
        <taxon>Leadbetterellaceae</taxon>
        <taxon>Leadbetterella</taxon>
    </lineage>
</organism>
<name>E4RQL4_LEAB4</name>